<dbReference type="InterPro" id="IPR036875">
    <property type="entry name" value="Znf_CCHC_sf"/>
</dbReference>
<dbReference type="SUPFAM" id="SSF57756">
    <property type="entry name" value="Retrovirus zinc finger-like domains"/>
    <property type="match status" value="1"/>
</dbReference>
<feature type="compositionally biased region" description="Basic residues" evidence="2">
    <location>
        <begin position="242"/>
        <end position="255"/>
    </location>
</feature>
<dbReference type="RefSeq" id="XP_020082004.1">
    <property type="nucleotide sequence ID" value="XM_020226415.1"/>
</dbReference>
<name>A0A6P5EF10_ANACO</name>
<keyword evidence="1" id="KW-0863">Zinc-finger</keyword>
<evidence type="ECO:0000259" key="3">
    <source>
        <dbReference type="PROSITE" id="PS50158"/>
    </source>
</evidence>
<dbReference type="GO" id="GO:0008270">
    <property type="term" value="F:zinc ion binding"/>
    <property type="evidence" value="ECO:0007669"/>
    <property type="project" value="UniProtKB-KW"/>
</dbReference>
<proteinExistence type="predicted"/>
<keyword evidence="4" id="KW-1185">Reference proteome</keyword>
<dbReference type="Pfam" id="PF00098">
    <property type="entry name" value="zf-CCHC"/>
    <property type="match status" value="1"/>
</dbReference>
<dbReference type="GO" id="GO:0003676">
    <property type="term" value="F:nucleic acid binding"/>
    <property type="evidence" value="ECO:0007669"/>
    <property type="project" value="InterPro"/>
</dbReference>
<dbReference type="Proteomes" id="UP000515123">
    <property type="component" value="Unplaced"/>
</dbReference>
<dbReference type="PANTHER" id="PTHR15503">
    <property type="entry name" value="LDOC1 RELATED"/>
    <property type="match status" value="1"/>
</dbReference>
<dbReference type="Gene3D" id="4.10.60.10">
    <property type="entry name" value="Zinc finger, CCHC-type"/>
    <property type="match status" value="1"/>
</dbReference>
<gene>
    <name evidence="5" type="primary">LOC109705663</name>
</gene>
<evidence type="ECO:0000313" key="5">
    <source>
        <dbReference type="RefSeq" id="XP_020082004.1"/>
    </source>
</evidence>
<keyword evidence="1" id="KW-0862">Zinc</keyword>
<dbReference type="SMART" id="SM00343">
    <property type="entry name" value="ZnF_C2HC"/>
    <property type="match status" value="2"/>
</dbReference>
<dbReference type="InterPro" id="IPR001878">
    <property type="entry name" value="Znf_CCHC"/>
</dbReference>
<dbReference type="GeneID" id="109705663"/>
<dbReference type="InterPro" id="IPR021109">
    <property type="entry name" value="Peptidase_aspartic_dom_sf"/>
</dbReference>
<keyword evidence="1" id="KW-0479">Metal-binding</keyword>
<evidence type="ECO:0000256" key="2">
    <source>
        <dbReference type="SAM" id="MobiDB-lite"/>
    </source>
</evidence>
<sequence>MSGEQIQQLQEALVQQQAATTQVGAEQPPFLVVIPNAIEGVAAVAILVAAVAAGLGTSNPKGAAMEAAREYTLPALVMFKKFNPPVFDGEKVEPWIVESWIDSMETLFEDIYTLEKDKVHLATHCLEKSSKVCWKRVKWDRPSDLPPMVSEEFRGLIFTNYFLDSEKKKLQDKFRKLRHRDRSPRIYEKVQILKLTTFAEILVRALWAEHDSAYAYGECESVEKEKDKGKKRTASGTGGRSSPKRPPHYPRRQSKNWRPARCVICGGDHRLTVCPQRDGRCFKCGQAGHISRECPSWTSSAQTAASVQYTARQLAGLPPAMSAGRSSVLRQPEGSRVAPSGRVFAPQVEEPVVPDDVVAAHGIEVSDSPDAWWVYAPEHTFSVKEECMACPVQIGDWFMPADLLVLTRMWGFDVILGIDWLSKYYAVIDCESKVITFREPN</sequence>
<dbReference type="Pfam" id="PF08284">
    <property type="entry name" value="RVP_2"/>
    <property type="match status" value="1"/>
</dbReference>
<dbReference type="AlphaFoldDB" id="A0A6P5EF10"/>
<organism evidence="4 5">
    <name type="scientific">Ananas comosus</name>
    <name type="common">Pineapple</name>
    <name type="synonym">Ananas ananas</name>
    <dbReference type="NCBI Taxonomy" id="4615"/>
    <lineage>
        <taxon>Eukaryota</taxon>
        <taxon>Viridiplantae</taxon>
        <taxon>Streptophyta</taxon>
        <taxon>Embryophyta</taxon>
        <taxon>Tracheophyta</taxon>
        <taxon>Spermatophyta</taxon>
        <taxon>Magnoliopsida</taxon>
        <taxon>Liliopsida</taxon>
        <taxon>Poales</taxon>
        <taxon>Bromeliaceae</taxon>
        <taxon>Bromelioideae</taxon>
        <taxon>Ananas</taxon>
    </lineage>
</organism>
<evidence type="ECO:0000313" key="4">
    <source>
        <dbReference type="Proteomes" id="UP000515123"/>
    </source>
</evidence>
<dbReference type="PROSITE" id="PS50158">
    <property type="entry name" value="ZF_CCHC"/>
    <property type="match status" value="1"/>
</dbReference>
<protein>
    <submittedName>
        <fullName evidence="5">Uncharacterized protein LOC109705663</fullName>
    </submittedName>
</protein>
<accession>A0A6P5EF10</accession>
<reference evidence="5" key="2">
    <citation type="submission" date="2025-08" db="UniProtKB">
        <authorList>
            <consortium name="RefSeq"/>
        </authorList>
    </citation>
    <scope>IDENTIFICATION</scope>
    <source>
        <tissue evidence="5">Leaf</tissue>
    </source>
</reference>
<feature type="region of interest" description="Disordered" evidence="2">
    <location>
        <begin position="225"/>
        <end position="255"/>
    </location>
</feature>
<feature type="domain" description="CCHC-type" evidence="3">
    <location>
        <begin position="280"/>
        <end position="296"/>
    </location>
</feature>
<evidence type="ECO:0000256" key="1">
    <source>
        <dbReference type="PROSITE-ProRule" id="PRU00047"/>
    </source>
</evidence>
<dbReference type="InterPro" id="IPR032567">
    <property type="entry name" value="RTL1-rel"/>
</dbReference>
<dbReference type="PANTHER" id="PTHR15503:SF45">
    <property type="entry name" value="RNA-DIRECTED DNA POLYMERASE HOMOLOG"/>
    <property type="match status" value="1"/>
</dbReference>
<reference evidence="4" key="1">
    <citation type="journal article" date="2015" name="Nat. Genet.">
        <title>The pineapple genome and the evolution of CAM photosynthesis.</title>
        <authorList>
            <person name="Ming R."/>
            <person name="VanBuren R."/>
            <person name="Wai C.M."/>
            <person name="Tang H."/>
            <person name="Schatz M.C."/>
            <person name="Bowers J.E."/>
            <person name="Lyons E."/>
            <person name="Wang M.L."/>
            <person name="Chen J."/>
            <person name="Biggers E."/>
            <person name="Zhang J."/>
            <person name="Huang L."/>
            <person name="Zhang L."/>
            <person name="Miao W."/>
            <person name="Zhang J."/>
            <person name="Ye Z."/>
            <person name="Miao C."/>
            <person name="Lin Z."/>
            <person name="Wang H."/>
            <person name="Zhou H."/>
            <person name="Yim W.C."/>
            <person name="Priest H.D."/>
            <person name="Zheng C."/>
            <person name="Woodhouse M."/>
            <person name="Edger P.P."/>
            <person name="Guyot R."/>
            <person name="Guo H.B."/>
            <person name="Guo H."/>
            <person name="Zheng G."/>
            <person name="Singh R."/>
            <person name="Sharma A."/>
            <person name="Min X."/>
            <person name="Zheng Y."/>
            <person name="Lee H."/>
            <person name="Gurtowski J."/>
            <person name="Sedlazeck F.J."/>
            <person name="Harkess A."/>
            <person name="McKain M.R."/>
            <person name="Liao Z."/>
            <person name="Fang J."/>
            <person name="Liu J."/>
            <person name="Zhang X."/>
            <person name="Zhang Q."/>
            <person name="Hu W."/>
            <person name="Qin Y."/>
            <person name="Wang K."/>
            <person name="Chen L.Y."/>
            <person name="Shirley N."/>
            <person name="Lin Y.R."/>
            <person name="Liu L.Y."/>
            <person name="Hernandez A.G."/>
            <person name="Wright C.L."/>
            <person name="Bulone V."/>
            <person name="Tuskan G.A."/>
            <person name="Heath K."/>
            <person name="Zee F."/>
            <person name="Moore P.H."/>
            <person name="Sunkar R."/>
            <person name="Leebens-Mack J.H."/>
            <person name="Mockler T."/>
            <person name="Bennetzen J.L."/>
            <person name="Freeling M."/>
            <person name="Sankoff D."/>
            <person name="Paterson A.H."/>
            <person name="Zhu X."/>
            <person name="Yang X."/>
            <person name="Smith J.A."/>
            <person name="Cushman J.C."/>
            <person name="Paull R.E."/>
            <person name="Yu Q."/>
        </authorList>
    </citation>
    <scope>NUCLEOTIDE SEQUENCE [LARGE SCALE GENOMIC DNA]</scope>
    <source>
        <strain evidence="4">cv. F153</strain>
    </source>
</reference>
<dbReference type="Gene3D" id="2.40.70.10">
    <property type="entry name" value="Acid Proteases"/>
    <property type="match status" value="1"/>
</dbReference>